<evidence type="ECO:0000256" key="1">
    <source>
        <dbReference type="ARBA" id="ARBA00022559"/>
    </source>
</evidence>
<dbReference type="GO" id="GO:0020037">
    <property type="term" value="F:heme binding"/>
    <property type="evidence" value="ECO:0007669"/>
    <property type="project" value="InterPro"/>
</dbReference>
<dbReference type="PANTHER" id="PTHR11475">
    <property type="entry name" value="OXIDASE/PEROXIDASE"/>
    <property type="match status" value="1"/>
</dbReference>
<keyword evidence="1" id="KW-0575">Peroxidase</keyword>
<dbReference type="EMBL" id="AXCM01002394">
    <property type="status" value="NOT_ANNOTATED_CDS"/>
    <property type="molecule type" value="Genomic_DNA"/>
</dbReference>
<dbReference type="STRING" id="139723.A0A182MKS2"/>
<dbReference type="PANTHER" id="PTHR11475:SF86">
    <property type="entry name" value="PEROXIDASE"/>
    <property type="match status" value="1"/>
</dbReference>
<dbReference type="AlphaFoldDB" id="A0A182MKS2"/>
<dbReference type="GO" id="GO:0046872">
    <property type="term" value="F:metal ion binding"/>
    <property type="evidence" value="ECO:0007669"/>
    <property type="project" value="UniProtKB-KW"/>
</dbReference>
<dbReference type="GO" id="GO:0006979">
    <property type="term" value="P:response to oxidative stress"/>
    <property type="evidence" value="ECO:0007669"/>
    <property type="project" value="InterPro"/>
</dbReference>
<dbReference type="InterPro" id="IPR037120">
    <property type="entry name" value="Haem_peroxidase_sf_animal"/>
</dbReference>
<reference evidence="4" key="2">
    <citation type="submission" date="2020-05" db="UniProtKB">
        <authorList>
            <consortium name="EnsemblMetazoa"/>
        </authorList>
    </citation>
    <scope>IDENTIFICATION</scope>
    <source>
        <strain evidence="4">A-37</strain>
    </source>
</reference>
<feature type="signal peptide" evidence="3">
    <location>
        <begin position="1"/>
        <end position="25"/>
    </location>
</feature>
<dbReference type="InterPro" id="IPR019791">
    <property type="entry name" value="Haem_peroxidase_animal"/>
</dbReference>
<proteinExistence type="predicted"/>
<keyword evidence="2" id="KW-0479">Metal-binding</keyword>
<keyword evidence="2" id="KW-0408">Iron</keyword>
<keyword evidence="1" id="KW-0560">Oxidoreductase</keyword>
<feature type="binding site" description="axial binding residue" evidence="2">
    <location>
        <position position="327"/>
    </location>
    <ligand>
        <name>heme b</name>
        <dbReference type="ChEBI" id="CHEBI:60344"/>
    </ligand>
    <ligandPart>
        <name>Fe</name>
        <dbReference type="ChEBI" id="CHEBI:18248"/>
    </ligandPart>
</feature>
<evidence type="ECO:0000256" key="2">
    <source>
        <dbReference type="PIRSR" id="PIRSR619791-2"/>
    </source>
</evidence>
<dbReference type="EnsemblMetazoa" id="ACUA020685-RA">
    <property type="protein sequence ID" value="ACUA020685-PA"/>
    <property type="gene ID" value="ACUA020685"/>
</dbReference>
<dbReference type="GO" id="GO:0004601">
    <property type="term" value="F:peroxidase activity"/>
    <property type="evidence" value="ECO:0007669"/>
    <property type="project" value="UniProtKB-KW"/>
</dbReference>
<dbReference type="Proteomes" id="UP000075883">
    <property type="component" value="Unassembled WGS sequence"/>
</dbReference>
<dbReference type="PROSITE" id="PS50292">
    <property type="entry name" value="PEROXIDASE_3"/>
    <property type="match status" value="1"/>
</dbReference>
<dbReference type="Pfam" id="PF03098">
    <property type="entry name" value="An_peroxidase"/>
    <property type="match status" value="1"/>
</dbReference>
<evidence type="ECO:0000313" key="4">
    <source>
        <dbReference type="EnsemblMetazoa" id="ACUA020685-PA"/>
    </source>
</evidence>
<dbReference type="PRINTS" id="PR00457">
    <property type="entry name" value="ANPEROXIDASE"/>
</dbReference>
<feature type="chain" id="PRO_5008128466" description="Heme peroxidase 1" evidence="3">
    <location>
        <begin position="26"/>
        <end position="561"/>
    </location>
</feature>
<keyword evidence="2" id="KW-0349">Heme</keyword>
<organism evidence="4 5">
    <name type="scientific">Anopheles culicifacies</name>
    <dbReference type="NCBI Taxonomy" id="139723"/>
    <lineage>
        <taxon>Eukaryota</taxon>
        <taxon>Metazoa</taxon>
        <taxon>Ecdysozoa</taxon>
        <taxon>Arthropoda</taxon>
        <taxon>Hexapoda</taxon>
        <taxon>Insecta</taxon>
        <taxon>Pterygota</taxon>
        <taxon>Neoptera</taxon>
        <taxon>Endopterygota</taxon>
        <taxon>Diptera</taxon>
        <taxon>Nematocera</taxon>
        <taxon>Culicoidea</taxon>
        <taxon>Culicidae</taxon>
        <taxon>Anophelinae</taxon>
        <taxon>Anopheles</taxon>
        <taxon>culicifacies species complex</taxon>
    </lineage>
</organism>
<keyword evidence="3" id="KW-0732">Signal</keyword>
<accession>A0A182MKS2</accession>
<evidence type="ECO:0008006" key="6">
    <source>
        <dbReference type="Google" id="ProtNLM"/>
    </source>
</evidence>
<sequence>MLPRDKLYVIVLILQLSITFQQAFGQQCTNSPYRSFDGTCNHAVNPSWGAANTPFVRIVNPKYADGKSSPPLATDGSELPNARVLSVEVFQEGIQNSPEYTLANMQFGQIVAHDMALTRGDDPVFSVRGIECLGMIRTLTTCDENPTNCTRAEQINAVSHYLDLSVVYGNSVQESLQLRDPNTGLLKIEQRDGQEWPPRHPNASTTCTLKTPEDSCYLTGDGRANQSPHLAILQITFVREHNRIARSLQALNPTWNAEKVFQEARRINIAEYQHIVFDEWLPIFLGRSFMFERQLLFNATGPSNDYGEFIHPGVINSHTTAAFRFFHSSIQGTLKLYEESRRSMSKIDINDHTNNPDILEEAPTRYPDLMRGLISQPMGLNDVSLDPATKHFLFRFNNMFGTDLKTLDIQRARDHGLGGYNDFVFLCFNQRATTWADFNQLLVPGAIELLSTYYKSVNDLDLSVGLAFEKKVDGIQSGMVTRCILADQFRRTRKGDRFFYENGIHFSPRQLAEIRKANMARILCDTTPNLAQIQTEAFHLPSNINQLRPCRTLPTPNLREF</sequence>
<evidence type="ECO:0000313" key="5">
    <source>
        <dbReference type="Proteomes" id="UP000075883"/>
    </source>
</evidence>
<dbReference type="SUPFAM" id="SSF48113">
    <property type="entry name" value="Heme-dependent peroxidases"/>
    <property type="match status" value="1"/>
</dbReference>
<dbReference type="VEuPathDB" id="VectorBase:ACUA020685"/>
<keyword evidence="5" id="KW-1185">Reference proteome</keyword>
<reference evidence="5" key="1">
    <citation type="submission" date="2013-09" db="EMBL/GenBank/DDBJ databases">
        <title>The Genome Sequence of Anopheles culicifacies species A.</title>
        <authorList>
            <consortium name="The Broad Institute Genomics Platform"/>
            <person name="Neafsey D.E."/>
            <person name="Besansky N."/>
            <person name="Howell P."/>
            <person name="Walton C."/>
            <person name="Young S.K."/>
            <person name="Zeng Q."/>
            <person name="Gargeya S."/>
            <person name="Fitzgerald M."/>
            <person name="Haas B."/>
            <person name="Abouelleil A."/>
            <person name="Allen A.W."/>
            <person name="Alvarado L."/>
            <person name="Arachchi H.M."/>
            <person name="Berlin A.M."/>
            <person name="Chapman S.B."/>
            <person name="Gainer-Dewar J."/>
            <person name="Goldberg J."/>
            <person name="Griggs A."/>
            <person name="Gujja S."/>
            <person name="Hansen M."/>
            <person name="Howarth C."/>
            <person name="Imamovic A."/>
            <person name="Ireland A."/>
            <person name="Larimer J."/>
            <person name="McCowan C."/>
            <person name="Murphy C."/>
            <person name="Pearson M."/>
            <person name="Poon T.W."/>
            <person name="Priest M."/>
            <person name="Roberts A."/>
            <person name="Saif S."/>
            <person name="Shea T."/>
            <person name="Sisk P."/>
            <person name="Sykes S."/>
            <person name="Wortman J."/>
            <person name="Nusbaum C."/>
            <person name="Birren B."/>
        </authorList>
    </citation>
    <scope>NUCLEOTIDE SEQUENCE [LARGE SCALE GENOMIC DNA]</scope>
    <source>
        <strain evidence="5">A-37</strain>
    </source>
</reference>
<dbReference type="InterPro" id="IPR010255">
    <property type="entry name" value="Haem_peroxidase_sf"/>
</dbReference>
<dbReference type="CDD" id="cd09823">
    <property type="entry name" value="peroxinectin_like"/>
    <property type="match status" value="1"/>
</dbReference>
<evidence type="ECO:0000256" key="3">
    <source>
        <dbReference type="SAM" id="SignalP"/>
    </source>
</evidence>
<protein>
    <recommendedName>
        <fullName evidence="6">Heme peroxidase 1</fullName>
    </recommendedName>
</protein>
<dbReference type="Gene3D" id="1.10.640.10">
    <property type="entry name" value="Haem peroxidase domain superfamily, animal type"/>
    <property type="match status" value="1"/>
</dbReference>
<name>A0A182MKS2_9DIPT</name>